<name>A0ABW5YMC8_9FLAO</name>
<dbReference type="Pfam" id="PF03330">
    <property type="entry name" value="DPBB_1"/>
    <property type="match status" value="1"/>
</dbReference>
<keyword evidence="2 3" id="KW-0961">Cell wall biogenesis/degradation</keyword>
<comment type="caution">
    <text evidence="6">The sequence shown here is derived from an EMBL/GenBank/DDBJ whole genome shotgun (WGS) entry which is preliminary data.</text>
</comment>
<dbReference type="RefSeq" id="WP_379811739.1">
    <property type="nucleotide sequence ID" value="NZ_JBHUPC010000013.1"/>
</dbReference>
<dbReference type="InterPro" id="IPR034718">
    <property type="entry name" value="RlpA"/>
</dbReference>
<feature type="domain" description="RlpA-like protein double-psi beta-barrel" evidence="5">
    <location>
        <begin position="52"/>
        <end position="138"/>
    </location>
</feature>
<evidence type="ECO:0000256" key="4">
    <source>
        <dbReference type="RuleBase" id="RU003495"/>
    </source>
</evidence>
<protein>
    <recommendedName>
        <fullName evidence="3">Probable endolytic peptidoglycan transglycosylase RlpA</fullName>
        <ecNumber evidence="3">4.2.2.-</ecNumber>
    </recommendedName>
</protein>
<dbReference type="Proteomes" id="UP001597534">
    <property type="component" value="Unassembled WGS sequence"/>
</dbReference>
<evidence type="ECO:0000256" key="2">
    <source>
        <dbReference type="ARBA" id="ARBA00023316"/>
    </source>
</evidence>
<dbReference type="InterPro" id="IPR036908">
    <property type="entry name" value="RlpA-like_sf"/>
</dbReference>
<dbReference type="EC" id="4.2.2.-" evidence="3"/>
<comment type="similarity">
    <text evidence="3 4">Belongs to the RlpA family.</text>
</comment>
<keyword evidence="7" id="KW-1185">Reference proteome</keyword>
<proteinExistence type="inferred from homology"/>
<dbReference type="NCBIfam" id="TIGR00413">
    <property type="entry name" value="rlpA"/>
    <property type="match status" value="1"/>
</dbReference>
<dbReference type="SUPFAM" id="SSF50685">
    <property type="entry name" value="Barwin-like endoglucanases"/>
    <property type="match status" value="1"/>
</dbReference>
<reference evidence="7" key="1">
    <citation type="journal article" date="2019" name="Int. J. Syst. Evol. Microbiol.">
        <title>The Global Catalogue of Microorganisms (GCM) 10K type strain sequencing project: providing services to taxonomists for standard genome sequencing and annotation.</title>
        <authorList>
            <consortium name="The Broad Institute Genomics Platform"/>
            <consortium name="The Broad Institute Genome Sequencing Center for Infectious Disease"/>
            <person name="Wu L."/>
            <person name="Ma J."/>
        </authorList>
    </citation>
    <scope>NUCLEOTIDE SEQUENCE [LARGE SCALE GENOMIC DNA]</scope>
    <source>
        <strain evidence="7">KCTC 22671</strain>
    </source>
</reference>
<comment type="function">
    <text evidence="3">Lytic transglycosylase with a strong preference for naked glycan strands that lack stem peptides.</text>
</comment>
<dbReference type="Gene3D" id="2.40.40.10">
    <property type="entry name" value="RlpA-like domain"/>
    <property type="match status" value="1"/>
</dbReference>
<dbReference type="PANTHER" id="PTHR34183:SF8">
    <property type="entry name" value="ENDOLYTIC PEPTIDOGLYCAN TRANSGLYCOSYLASE RLPA-RELATED"/>
    <property type="match status" value="1"/>
</dbReference>
<sequence length="144" mass="16240">MKQLISIFNLSVLFCGISCFVVMSPRQNIYVKDAFFSSIQEAEWKTFKEDVHVSYYSDKLNGRKTASGEIFDNTLYTAAHKTLKFGTQLKVTNKSNGKSVIVVVNDRGPFVKGRELDLTKKAFLELTNSTSRGSLKVTIEIEQN</sequence>
<evidence type="ECO:0000259" key="5">
    <source>
        <dbReference type="Pfam" id="PF03330"/>
    </source>
</evidence>
<organism evidence="6 7">
    <name type="scientific">Flavobacterium chuncheonense</name>
    <dbReference type="NCBI Taxonomy" id="2026653"/>
    <lineage>
        <taxon>Bacteria</taxon>
        <taxon>Pseudomonadati</taxon>
        <taxon>Bacteroidota</taxon>
        <taxon>Flavobacteriia</taxon>
        <taxon>Flavobacteriales</taxon>
        <taxon>Flavobacteriaceae</taxon>
        <taxon>Flavobacterium</taxon>
    </lineage>
</organism>
<dbReference type="HAMAP" id="MF_02071">
    <property type="entry name" value="RlpA"/>
    <property type="match status" value="1"/>
</dbReference>
<dbReference type="InterPro" id="IPR012997">
    <property type="entry name" value="RplA"/>
</dbReference>
<dbReference type="CDD" id="cd22268">
    <property type="entry name" value="DPBB_RlpA-like"/>
    <property type="match status" value="1"/>
</dbReference>
<evidence type="ECO:0000313" key="7">
    <source>
        <dbReference type="Proteomes" id="UP001597534"/>
    </source>
</evidence>
<dbReference type="EMBL" id="JBHUPC010000013">
    <property type="protein sequence ID" value="MFD2892110.1"/>
    <property type="molecule type" value="Genomic_DNA"/>
</dbReference>
<evidence type="ECO:0000256" key="3">
    <source>
        <dbReference type="HAMAP-Rule" id="MF_02071"/>
    </source>
</evidence>
<evidence type="ECO:0000313" key="6">
    <source>
        <dbReference type="EMBL" id="MFD2892110.1"/>
    </source>
</evidence>
<evidence type="ECO:0000256" key="1">
    <source>
        <dbReference type="ARBA" id="ARBA00023239"/>
    </source>
</evidence>
<gene>
    <name evidence="3" type="primary">rlpA</name>
    <name evidence="6" type="ORF">ACFS5J_08820</name>
</gene>
<dbReference type="InterPro" id="IPR009009">
    <property type="entry name" value="RlpA-like_DPBB"/>
</dbReference>
<accession>A0ABW5YMC8</accession>
<dbReference type="PANTHER" id="PTHR34183">
    <property type="entry name" value="ENDOLYTIC PEPTIDOGLYCAN TRANSGLYCOSYLASE RLPA"/>
    <property type="match status" value="1"/>
</dbReference>
<keyword evidence="1 3" id="KW-0456">Lyase</keyword>